<sequence length="70" mass="7679">MGLIMHKEAMVRIDPDYTGRIVLTIENGKIKGEQRLDDSVFIATLAAFLELAKMAGYSLSIATVQELSHG</sequence>
<protein>
    <submittedName>
        <fullName evidence="1">Phage-like protein</fullName>
    </submittedName>
</protein>
<organism evidence="1 2">
    <name type="scientific">Yersinia enterocolitica</name>
    <dbReference type="NCBI Taxonomy" id="630"/>
    <lineage>
        <taxon>Bacteria</taxon>
        <taxon>Pseudomonadati</taxon>
        <taxon>Pseudomonadota</taxon>
        <taxon>Gammaproteobacteria</taxon>
        <taxon>Enterobacterales</taxon>
        <taxon>Yersiniaceae</taxon>
        <taxon>Yersinia</taxon>
    </lineage>
</organism>
<dbReference type="EMBL" id="CPXJ01000060">
    <property type="protein sequence ID" value="CNE47690.1"/>
    <property type="molecule type" value="Genomic_DNA"/>
</dbReference>
<gene>
    <name evidence="1" type="ORF">ERS137959_03883</name>
</gene>
<evidence type="ECO:0000313" key="2">
    <source>
        <dbReference type="Proteomes" id="UP000041601"/>
    </source>
</evidence>
<accession>A0ABM9S8J8</accession>
<keyword evidence="2" id="KW-1185">Reference proteome</keyword>
<proteinExistence type="predicted"/>
<name>A0ABM9S8J8_YEREN</name>
<comment type="caution">
    <text evidence="1">The sequence shown here is derived from an EMBL/GenBank/DDBJ whole genome shotgun (WGS) entry which is preliminary data.</text>
</comment>
<dbReference type="Proteomes" id="UP000041601">
    <property type="component" value="Unassembled WGS sequence"/>
</dbReference>
<evidence type="ECO:0000313" key="1">
    <source>
        <dbReference type="EMBL" id="CNE47690.1"/>
    </source>
</evidence>
<reference evidence="1 2" key="1">
    <citation type="submission" date="2015-03" db="EMBL/GenBank/DDBJ databases">
        <authorList>
            <consortium name="Pathogen Informatics"/>
            <person name="Murphy D."/>
        </authorList>
    </citation>
    <scope>NUCLEOTIDE SEQUENCE [LARGE SCALE GENOMIC DNA]</scope>
    <source>
        <strain evidence="1 2">IP05342</strain>
    </source>
</reference>